<comment type="caution">
    <text evidence="2">The sequence shown here is derived from an EMBL/GenBank/DDBJ whole genome shotgun (WGS) entry which is preliminary data.</text>
</comment>
<protein>
    <recommendedName>
        <fullName evidence="4">DUF3955 domain-containing protein</fullName>
    </recommendedName>
</protein>
<evidence type="ECO:0000256" key="1">
    <source>
        <dbReference type="SAM" id="Phobius"/>
    </source>
</evidence>
<sequence length="72" mass="7630">MKKYIVAFFLLLVGIVGTILFSAALGSSGGGEVSSGIFNSAMSALIFSIIFLSATILFSTLLLIEELRKGKR</sequence>
<reference evidence="3" key="1">
    <citation type="journal article" date="2019" name="Int. J. Syst. Evol. Microbiol.">
        <title>The Global Catalogue of Microorganisms (GCM) 10K type strain sequencing project: providing services to taxonomists for standard genome sequencing and annotation.</title>
        <authorList>
            <consortium name="The Broad Institute Genomics Platform"/>
            <consortium name="The Broad Institute Genome Sequencing Center for Infectious Disease"/>
            <person name="Wu L."/>
            <person name="Ma J."/>
        </authorList>
    </citation>
    <scope>NUCLEOTIDE SEQUENCE [LARGE SCALE GENOMIC DNA]</scope>
    <source>
        <strain evidence="3">CCUG 49339</strain>
    </source>
</reference>
<dbReference type="RefSeq" id="WP_377929164.1">
    <property type="nucleotide sequence ID" value="NZ_JBHUEM010000026.1"/>
</dbReference>
<gene>
    <name evidence="2" type="ORF">ACFSCX_15515</name>
</gene>
<name>A0ABW4LS04_9BACI</name>
<keyword evidence="1" id="KW-0812">Transmembrane</keyword>
<proteinExistence type="predicted"/>
<dbReference type="Proteomes" id="UP001597214">
    <property type="component" value="Unassembled WGS sequence"/>
</dbReference>
<keyword evidence="3" id="KW-1185">Reference proteome</keyword>
<dbReference type="EMBL" id="JBHUEM010000026">
    <property type="protein sequence ID" value="MFD1737944.1"/>
    <property type="molecule type" value="Genomic_DNA"/>
</dbReference>
<evidence type="ECO:0000313" key="3">
    <source>
        <dbReference type="Proteomes" id="UP001597214"/>
    </source>
</evidence>
<evidence type="ECO:0008006" key="4">
    <source>
        <dbReference type="Google" id="ProtNLM"/>
    </source>
</evidence>
<feature type="transmembrane region" description="Helical" evidence="1">
    <location>
        <begin position="42"/>
        <end position="64"/>
    </location>
</feature>
<evidence type="ECO:0000313" key="2">
    <source>
        <dbReference type="EMBL" id="MFD1737944.1"/>
    </source>
</evidence>
<accession>A0ABW4LS04</accession>
<keyword evidence="1" id="KW-1133">Transmembrane helix</keyword>
<keyword evidence="1" id="KW-0472">Membrane</keyword>
<organism evidence="2 3">
    <name type="scientific">Bacillus salitolerans</name>
    <dbReference type="NCBI Taxonomy" id="1437434"/>
    <lineage>
        <taxon>Bacteria</taxon>
        <taxon>Bacillati</taxon>
        <taxon>Bacillota</taxon>
        <taxon>Bacilli</taxon>
        <taxon>Bacillales</taxon>
        <taxon>Bacillaceae</taxon>
        <taxon>Bacillus</taxon>
    </lineage>
</organism>